<organism evidence="3 4">
    <name type="scientific">Phialemonium thermophilum</name>
    <dbReference type="NCBI Taxonomy" id="223376"/>
    <lineage>
        <taxon>Eukaryota</taxon>
        <taxon>Fungi</taxon>
        <taxon>Dikarya</taxon>
        <taxon>Ascomycota</taxon>
        <taxon>Pezizomycotina</taxon>
        <taxon>Sordariomycetes</taxon>
        <taxon>Sordariomycetidae</taxon>
        <taxon>Cephalothecales</taxon>
        <taxon>Cephalothecaceae</taxon>
        <taxon>Phialemonium</taxon>
    </lineage>
</organism>
<evidence type="ECO:0000313" key="3">
    <source>
        <dbReference type="EMBL" id="KAL1835041.1"/>
    </source>
</evidence>
<comment type="caution">
    <text evidence="3">The sequence shown here is derived from an EMBL/GenBank/DDBJ whole genome shotgun (WGS) entry which is preliminary data.</text>
</comment>
<feature type="domain" description="Ribonuclease H2 subunit B wHTH" evidence="2">
    <location>
        <begin position="1"/>
        <end position="132"/>
    </location>
</feature>
<feature type="compositionally biased region" description="Low complexity" evidence="1">
    <location>
        <begin position="11"/>
        <end position="37"/>
    </location>
</feature>
<accession>A0ABR3UZP5</accession>
<proteinExistence type="predicted"/>
<dbReference type="EMBL" id="JAZHXJ010003607">
    <property type="protein sequence ID" value="KAL1835041.1"/>
    <property type="molecule type" value="Genomic_DNA"/>
</dbReference>
<evidence type="ECO:0000259" key="2">
    <source>
        <dbReference type="Pfam" id="PF09468"/>
    </source>
</evidence>
<dbReference type="Pfam" id="PF09468">
    <property type="entry name" value="RNase_H2-Ydr279"/>
    <property type="match status" value="1"/>
</dbReference>
<evidence type="ECO:0000313" key="4">
    <source>
        <dbReference type="Proteomes" id="UP001586593"/>
    </source>
</evidence>
<keyword evidence="4" id="KW-1185">Reference proteome</keyword>
<feature type="region of interest" description="Disordered" evidence="1">
    <location>
        <begin position="1"/>
        <end position="102"/>
    </location>
</feature>
<reference evidence="3 4" key="1">
    <citation type="journal article" date="2024" name="Commun. Biol.">
        <title>Comparative genomic analysis of thermophilic fungi reveals convergent evolutionary adaptations and gene losses.</title>
        <authorList>
            <person name="Steindorff A.S."/>
            <person name="Aguilar-Pontes M.V."/>
            <person name="Robinson A.J."/>
            <person name="Andreopoulos B."/>
            <person name="LaButti K."/>
            <person name="Kuo A."/>
            <person name="Mondo S."/>
            <person name="Riley R."/>
            <person name="Otillar R."/>
            <person name="Haridas S."/>
            <person name="Lipzen A."/>
            <person name="Grimwood J."/>
            <person name="Schmutz J."/>
            <person name="Clum A."/>
            <person name="Reid I.D."/>
            <person name="Moisan M.C."/>
            <person name="Butler G."/>
            <person name="Nguyen T.T.M."/>
            <person name="Dewar K."/>
            <person name="Conant G."/>
            <person name="Drula E."/>
            <person name="Henrissat B."/>
            <person name="Hansel C."/>
            <person name="Singer S."/>
            <person name="Hutchinson M.I."/>
            <person name="de Vries R.P."/>
            <person name="Natvig D.O."/>
            <person name="Powell A.J."/>
            <person name="Tsang A."/>
            <person name="Grigoriev I.V."/>
        </authorList>
    </citation>
    <scope>NUCLEOTIDE SEQUENCE [LARGE SCALE GENOMIC DNA]</scope>
    <source>
        <strain evidence="3 4">ATCC 24622</strain>
    </source>
</reference>
<sequence length="227" mass="24416">MEAKFVAKPLEAPFFAPAPSAAPAAAGVVSSSESPSATTDDAGVATPRTETTESQLSTSSAETTDTTETSTSEASTAATSVAASEPGARGTTEELQVAMTPSEEVVRLQRIRVAFDLLCAKYVPPPVAEDLRKALAARTDPVDFGPLQAYLGRLAQLREADVAARSMAEHARKRTREEDDDERAEKRRRKEEEEKRKKGGESRGVRELKKVNVSGMMKLSAFFKKKG</sequence>
<name>A0ABR3UZP5_9PEZI</name>
<protein>
    <recommendedName>
        <fullName evidence="2">Ribonuclease H2 subunit B wHTH domain-containing protein</fullName>
    </recommendedName>
</protein>
<feature type="compositionally biased region" description="Low complexity" evidence="1">
    <location>
        <begin position="52"/>
        <end position="85"/>
    </location>
</feature>
<feature type="region of interest" description="Disordered" evidence="1">
    <location>
        <begin position="166"/>
        <end position="210"/>
    </location>
</feature>
<evidence type="ECO:0000256" key="1">
    <source>
        <dbReference type="SAM" id="MobiDB-lite"/>
    </source>
</evidence>
<dbReference type="InterPro" id="IPR019024">
    <property type="entry name" value="RNase_H2_suB_wHTH"/>
</dbReference>
<feature type="compositionally biased region" description="Basic and acidic residues" evidence="1">
    <location>
        <begin position="190"/>
        <end position="210"/>
    </location>
</feature>
<dbReference type="Proteomes" id="UP001586593">
    <property type="component" value="Unassembled WGS sequence"/>
</dbReference>
<gene>
    <name evidence="3" type="ORF">VTK73DRAFT_6416</name>
</gene>